<proteinExistence type="inferred from homology"/>
<dbReference type="InterPro" id="IPR032828">
    <property type="entry name" value="PolyA_RNA-bd"/>
</dbReference>
<dbReference type="GO" id="GO:0000049">
    <property type="term" value="F:tRNA binding"/>
    <property type="evidence" value="ECO:0007669"/>
    <property type="project" value="TreeGrafter"/>
</dbReference>
<comment type="similarity">
    <text evidence="2 9">Belongs to the tRNA nucleotidyltransferase/poly(A) polymerase family.</text>
</comment>
<dbReference type="InterPro" id="IPR050264">
    <property type="entry name" value="Bact_CCA-adding_enz_type3_sf"/>
</dbReference>
<dbReference type="InterPro" id="IPR043519">
    <property type="entry name" value="NT_sf"/>
</dbReference>
<evidence type="ECO:0000256" key="5">
    <source>
        <dbReference type="ARBA" id="ARBA00022695"/>
    </source>
</evidence>
<evidence type="ECO:0000259" key="11">
    <source>
        <dbReference type="Pfam" id="PF12627"/>
    </source>
</evidence>
<dbReference type="GO" id="GO:0005739">
    <property type="term" value="C:mitochondrion"/>
    <property type="evidence" value="ECO:0007669"/>
    <property type="project" value="TreeGrafter"/>
</dbReference>
<keyword evidence="13" id="KW-1185">Reference proteome</keyword>
<evidence type="ECO:0000313" key="13">
    <source>
        <dbReference type="Proteomes" id="UP000035682"/>
    </source>
</evidence>
<reference evidence="12 13" key="1">
    <citation type="submission" date="2014-09" db="EMBL/GenBank/DDBJ databases">
        <authorList>
            <person name="Martin A.A."/>
        </authorList>
    </citation>
    <scope>NUCLEOTIDE SEQUENCE</scope>
    <source>
        <strain evidence="13">ED321</strain>
        <strain evidence="12">ED321 Heterogonic</strain>
    </source>
</reference>
<evidence type="ECO:0000256" key="9">
    <source>
        <dbReference type="RuleBase" id="RU003953"/>
    </source>
</evidence>
<evidence type="ECO:0000256" key="4">
    <source>
        <dbReference type="ARBA" id="ARBA00022694"/>
    </source>
</evidence>
<dbReference type="SUPFAM" id="SSF81891">
    <property type="entry name" value="Poly A polymerase C-terminal region-like"/>
    <property type="match status" value="1"/>
</dbReference>
<dbReference type="GeneID" id="36375602"/>
<keyword evidence="9" id="KW-0694">RNA-binding</keyword>
<keyword evidence="5" id="KW-0548">Nucleotidyltransferase</keyword>
<dbReference type="GO" id="GO:0016779">
    <property type="term" value="F:nucleotidyltransferase activity"/>
    <property type="evidence" value="ECO:0007669"/>
    <property type="project" value="UniProtKB-KW"/>
</dbReference>
<keyword evidence="7" id="KW-0547">Nucleotide-binding</keyword>
<protein>
    <submittedName>
        <fullName evidence="12 14">CCA tRNA nucleotidyltransferase 1, mitochondrial</fullName>
    </submittedName>
</protein>
<keyword evidence="8" id="KW-0460">Magnesium</keyword>
<dbReference type="PANTHER" id="PTHR46173:SF1">
    <property type="entry name" value="CCA TRNA NUCLEOTIDYLTRANSFERASE 1, MITOCHONDRIAL"/>
    <property type="match status" value="1"/>
</dbReference>
<keyword evidence="4" id="KW-0819">tRNA processing</keyword>
<dbReference type="GO" id="GO:0000166">
    <property type="term" value="F:nucleotide binding"/>
    <property type="evidence" value="ECO:0007669"/>
    <property type="project" value="UniProtKB-KW"/>
</dbReference>
<evidence type="ECO:0000313" key="14">
    <source>
        <dbReference type="WBParaSite" id="SRAE_1000150000.1"/>
    </source>
</evidence>
<dbReference type="GO" id="GO:1990180">
    <property type="term" value="P:mitochondrial tRNA 3'-end processing"/>
    <property type="evidence" value="ECO:0007669"/>
    <property type="project" value="TreeGrafter"/>
</dbReference>
<dbReference type="RefSeq" id="XP_024502439.1">
    <property type="nucleotide sequence ID" value="XM_024648463.1"/>
</dbReference>
<dbReference type="WBParaSite" id="SRAE_1000150000.1">
    <property type="protein sequence ID" value="SRAE_1000150000.1"/>
    <property type="gene ID" value="WBGene00258107"/>
</dbReference>
<dbReference type="Pfam" id="PF01743">
    <property type="entry name" value="PolyA_pol"/>
    <property type="match status" value="1"/>
</dbReference>
<dbReference type="GO" id="GO:0046872">
    <property type="term" value="F:metal ion binding"/>
    <property type="evidence" value="ECO:0007669"/>
    <property type="project" value="UniProtKB-KW"/>
</dbReference>
<dbReference type="Proteomes" id="UP000035682">
    <property type="component" value="Unplaced"/>
</dbReference>
<dbReference type="SUPFAM" id="SSF81301">
    <property type="entry name" value="Nucleotidyltransferase"/>
    <property type="match status" value="1"/>
</dbReference>
<dbReference type="CTD" id="36375602"/>
<dbReference type="Gene3D" id="3.30.460.10">
    <property type="entry name" value="Beta Polymerase, domain 2"/>
    <property type="match status" value="1"/>
</dbReference>
<dbReference type="OrthoDB" id="445712at2759"/>
<evidence type="ECO:0000256" key="1">
    <source>
        <dbReference type="ARBA" id="ARBA00001946"/>
    </source>
</evidence>
<dbReference type="EMBL" id="LN609528">
    <property type="protein sequence ID" value="CEF63237.1"/>
    <property type="molecule type" value="Genomic_DNA"/>
</dbReference>
<organism evidence="12">
    <name type="scientific">Strongyloides ratti</name>
    <name type="common">Parasitic roundworm</name>
    <dbReference type="NCBI Taxonomy" id="34506"/>
    <lineage>
        <taxon>Eukaryota</taxon>
        <taxon>Metazoa</taxon>
        <taxon>Ecdysozoa</taxon>
        <taxon>Nematoda</taxon>
        <taxon>Chromadorea</taxon>
        <taxon>Rhabditida</taxon>
        <taxon>Tylenchina</taxon>
        <taxon>Panagrolaimomorpha</taxon>
        <taxon>Strongyloidoidea</taxon>
        <taxon>Strongyloididae</taxon>
        <taxon>Strongyloides</taxon>
    </lineage>
</organism>
<sequence>MMEMEYMKPIIPKTKHIDSKNFKELFTPELVKLSELFKNNGFEIRIAGGAVRDLLLGNKPVDVDFASDATPQQMIEMFNRENIRMLNKRGEEHGTVTCRIDDKENFEVTTLRIDVVCDGRRAEVMFTKNWQLDAFRRDLTINALFLKLDGTVIDYTNGIEDLENRKVVFAGDAETRIQEDYLRILRYFRFYGRIAENPNAFDEKTLDAIKKNASGLGGISGERIWTEFKKIILGRFSSSIIKVMLEECKLNKYLGIPENCSLDHYVKIVTMNNINDLMPSTIISSLFSNMDDLDKFHNRCKISNAERGLCESIINVRDFLNEKLKNDSVSRFKIWKDLLTDEYYKNCMKNEEAAKERVKQIGMYLLCEKELLNEINQIKIPYFPLNGVVLMKNNFPKGPKVKFILDNCFTEWVESDYTMSLDDLIAFGKKLEIPENINQKKNRKRKSS</sequence>
<dbReference type="OMA" id="NLCPKPM"/>
<gene>
    <name evidence="12 14 15" type="ORF">SRAE_1000150000</name>
</gene>
<evidence type="ECO:0000256" key="7">
    <source>
        <dbReference type="ARBA" id="ARBA00022741"/>
    </source>
</evidence>
<name>A0A090L578_STRRB</name>
<accession>A0A090L578</accession>
<feature type="domain" description="Poly A polymerase head" evidence="10">
    <location>
        <begin position="45"/>
        <end position="167"/>
    </location>
</feature>
<comment type="cofactor">
    <cofactor evidence="1">
        <name>Mg(2+)</name>
        <dbReference type="ChEBI" id="CHEBI:18420"/>
    </cofactor>
</comment>
<evidence type="ECO:0000256" key="2">
    <source>
        <dbReference type="ARBA" id="ARBA00007265"/>
    </source>
</evidence>
<dbReference type="WormBase" id="SRAE_1000150000">
    <property type="protein sequence ID" value="SRP09322"/>
    <property type="gene ID" value="WBGene00258107"/>
</dbReference>
<dbReference type="STRING" id="34506.A0A090L578"/>
<evidence type="ECO:0000313" key="12">
    <source>
        <dbReference type="EMBL" id="CEF63237.1"/>
    </source>
</evidence>
<evidence type="ECO:0000259" key="10">
    <source>
        <dbReference type="Pfam" id="PF01743"/>
    </source>
</evidence>
<dbReference type="Pfam" id="PF12627">
    <property type="entry name" value="PolyA_pol_RNAbd"/>
    <property type="match status" value="1"/>
</dbReference>
<dbReference type="AlphaFoldDB" id="A0A090L578"/>
<dbReference type="CDD" id="cd05398">
    <property type="entry name" value="NT_ClassII-CCAase"/>
    <property type="match status" value="1"/>
</dbReference>
<evidence type="ECO:0000256" key="8">
    <source>
        <dbReference type="ARBA" id="ARBA00022842"/>
    </source>
</evidence>
<dbReference type="GO" id="GO:0001680">
    <property type="term" value="P:tRNA 3'-terminal CCA addition"/>
    <property type="evidence" value="ECO:0007669"/>
    <property type="project" value="TreeGrafter"/>
</dbReference>
<evidence type="ECO:0000256" key="3">
    <source>
        <dbReference type="ARBA" id="ARBA00022679"/>
    </source>
</evidence>
<reference evidence="14" key="2">
    <citation type="submission" date="2020-12" db="UniProtKB">
        <authorList>
            <consortium name="WormBaseParasite"/>
        </authorList>
    </citation>
    <scope>IDENTIFICATION</scope>
</reference>
<dbReference type="InterPro" id="IPR002646">
    <property type="entry name" value="PolA_pol_head_dom"/>
</dbReference>
<evidence type="ECO:0000256" key="6">
    <source>
        <dbReference type="ARBA" id="ARBA00022723"/>
    </source>
</evidence>
<dbReference type="PANTHER" id="PTHR46173">
    <property type="entry name" value="CCA TRNA NUCLEOTIDYLTRANSFERASE 1, MITOCHONDRIAL"/>
    <property type="match status" value="1"/>
</dbReference>
<evidence type="ECO:0000313" key="15">
    <source>
        <dbReference type="WormBase" id="SRAE_1000150000"/>
    </source>
</evidence>
<keyword evidence="6" id="KW-0479">Metal-binding</keyword>
<keyword evidence="3 9" id="KW-0808">Transferase</keyword>
<feature type="domain" description="tRNA nucleotidyltransferase/poly(A) polymerase RNA and SrmB- binding" evidence="11">
    <location>
        <begin position="201"/>
        <end position="246"/>
    </location>
</feature>
<dbReference type="Gene3D" id="1.10.3090.10">
    <property type="entry name" value="cca-adding enzyme, domain 2"/>
    <property type="match status" value="1"/>
</dbReference>